<organism evidence="2 3">
    <name type="scientific">Chitinophaga caeni</name>
    <dbReference type="NCBI Taxonomy" id="2029983"/>
    <lineage>
        <taxon>Bacteria</taxon>
        <taxon>Pseudomonadati</taxon>
        <taxon>Bacteroidota</taxon>
        <taxon>Chitinophagia</taxon>
        <taxon>Chitinophagales</taxon>
        <taxon>Chitinophagaceae</taxon>
        <taxon>Chitinophaga</taxon>
    </lineage>
</organism>
<dbReference type="InterPro" id="IPR002372">
    <property type="entry name" value="PQQ_rpt_dom"/>
</dbReference>
<dbReference type="SUPFAM" id="SSF50998">
    <property type="entry name" value="Quinoprotein alcohol dehydrogenase-like"/>
    <property type="match status" value="2"/>
</dbReference>
<dbReference type="RefSeq" id="WP_098194046.1">
    <property type="nucleotide sequence ID" value="NZ_CP023777.1"/>
</dbReference>
<gene>
    <name evidence="2" type="ORF">COR50_11105</name>
</gene>
<feature type="domain" description="Pyrrolo-quinoline quinone repeat" evidence="1">
    <location>
        <begin position="129"/>
        <end position="204"/>
    </location>
</feature>
<accession>A0A291QUG3</accession>
<dbReference type="PANTHER" id="PTHR34512">
    <property type="entry name" value="CELL SURFACE PROTEIN"/>
    <property type="match status" value="1"/>
</dbReference>
<evidence type="ECO:0000313" key="2">
    <source>
        <dbReference type="EMBL" id="ATL47669.1"/>
    </source>
</evidence>
<feature type="domain" description="Pyrrolo-quinoline quinone repeat" evidence="1">
    <location>
        <begin position="38"/>
        <end position="116"/>
    </location>
</feature>
<feature type="domain" description="Pyrrolo-quinoline quinone repeat" evidence="1">
    <location>
        <begin position="215"/>
        <end position="326"/>
    </location>
</feature>
<dbReference type="PANTHER" id="PTHR34512:SF30">
    <property type="entry name" value="OUTER MEMBRANE PROTEIN ASSEMBLY FACTOR BAMB"/>
    <property type="match status" value="1"/>
</dbReference>
<dbReference type="InterPro" id="IPR018391">
    <property type="entry name" value="PQQ_b-propeller_rpt"/>
</dbReference>
<dbReference type="InterPro" id="IPR011047">
    <property type="entry name" value="Quinoprotein_ADH-like_sf"/>
</dbReference>
<dbReference type="EMBL" id="CP023777">
    <property type="protein sequence ID" value="ATL47669.1"/>
    <property type="molecule type" value="Genomic_DNA"/>
</dbReference>
<dbReference type="SMART" id="SM00564">
    <property type="entry name" value="PQQ"/>
    <property type="match status" value="8"/>
</dbReference>
<sequence>MIQQLIKILFLIFFPSLLIAQNVVKPIEVDWVFKTGQQIRSTPGIYKNLVIIAGDDGTVHALEQINGKIAWEYPAGSAVRSDLVVDQDRVYVYNTNGNLFALNANNGRLLWEFKTAPNNVLDTWDYYTAAPAFNKSLLFIGDSEGNLFAIQKSNGQPAWQFKTPARIHATAACNDSMVFVGNYSGQLIAIDAKNGHQKWTFQTVGDRYFPNGEIQRGPVLDDGILYFGSRDYNIYAVNAETGRAVWNMKEIGSWIIATPCIDSTQLFVGTSDTHRFYALDKSGGFVKWQLPLNMRAYGTATLYKNRVYFGCFNGKLYGVNKIDGTVEQVFQTEGSKTHYTEVYGADDHFKKGFELYGPDGERSEQKILSLGSILSQPVIKDGKIFVTSTDGNLYAIKIDG</sequence>
<proteinExistence type="predicted"/>
<keyword evidence="3" id="KW-1185">Reference proteome</keyword>
<dbReference type="OrthoDB" id="7012117at2"/>
<reference evidence="2 3" key="1">
    <citation type="submission" date="2017-10" db="EMBL/GenBank/DDBJ databases">
        <title>Paenichitinophaga pekingensis gen. nov., sp. nov., isolated from activated sludge.</title>
        <authorList>
            <person name="Jin D."/>
            <person name="Kong X."/>
            <person name="Deng Y."/>
            <person name="Bai Z."/>
        </authorList>
    </citation>
    <scope>NUCLEOTIDE SEQUENCE [LARGE SCALE GENOMIC DNA]</scope>
    <source>
        <strain evidence="2 3">13</strain>
    </source>
</reference>
<dbReference type="InterPro" id="IPR015943">
    <property type="entry name" value="WD40/YVTN_repeat-like_dom_sf"/>
</dbReference>
<dbReference type="Pfam" id="PF13360">
    <property type="entry name" value="PQQ_2"/>
    <property type="match status" value="3"/>
</dbReference>
<dbReference type="AlphaFoldDB" id="A0A291QUG3"/>
<dbReference type="Proteomes" id="UP000220133">
    <property type="component" value="Chromosome"/>
</dbReference>
<evidence type="ECO:0000259" key="1">
    <source>
        <dbReference type="Pfam" id="PF13360"/>
    </source>
</evidence>
<evidence type="ECO:0000313" key="3">
    <source>
        <dbReference type="Proteomes" id="UP000220133"/>
    </source>
</evidence>
<dbReference type="Gene3D" id="2.130.10.10">
    <property type="entry name" value="YVTN repeat-like/Quinoprotein amine dehydrogenase"/>
    <property type="match status" value="2"/>
</dbReference>
<protein>
    <recommendedName>
        <fullName evidence="1">Pyrrolo-quinoline quinone repeat domain-containing protein</fullName>
    </recommendedName>
</protein>
<dbReference type="KEGG" id="cbae:COR50_11105"/>
<name>A0A291QUG3_9BACT</name>